<evidence type="ECO:0008006" key="5">
    <source>
        <dbReference type="Google" id="ProtNLM"/>
    </source>
</evidence>
<keyword evidence="4" id="KW-1185">Reference proteome</keyword>
<organism evidence="3 4">
    <name type="scientific">Solemya velesiana gill symbiont</name>
    <dbReference type="NCBI Taxonomy" id="1918948"/>
    <lineage>
        <taxon>Bacteria</taxon>
        <taxon>Pseudomonadati</taxon>
        <taxon>Pseudomonadota</taxon>
        <taxon>Gammaproteobacteria</taxon>
        <taxon>sulfur-oxidizing symbionts</taxon>
    </lineage>
</organism>
<accession>A0A1T2KVE3</accession>
<feature type="transmembrane region" description="Helical" evidence="2">
    <location>
        <begin position="12"/>
        <end position="32"/>
    </location>
</feature>
<keyword evidence="2" id="KW-1133">Transmembrane helix</keyword>
<dbReference type="GO" id="GO:0016020">
    <property type="term" value="C:membrane"/>
    <property type="evidence" value="ECO:0007669"/>
    <property type="project" value="InterPro"/>
</dbReference>
<reference evidence="3 4" key="1">
    <citation type="submission" date="2016-11" db="EMBL/GenBank/DDBJ databases">
        <title>Mixed transmission modes and dynamic genome evolution in an obligate animal-bacterial symbiosis.</title>
        <authorList>
            <person name="Russell S.L."/>
            <person name="Corbett-Detig R.B."/>
            <person name="Cavanaugh C.M."/>
        </authorList>
    </citation>
    <scope>NUCLEOTIDE SEQUENCE [LARGE SCALE GENOMIC DNA]</scope>
    <source>
        <strain evidence="3">Se-Cadez</strain>
    </source>
</reference>
<sequence>MMDSTYFTNPLVFLVHLIFGVYATIVLLRFLLQLMRADFFNPISQFVVKLTTPVLNPLHRIIPGVAGLDIASLTLAWLVKSVELLLIMLIIGIDTNLLAAFSWAVPELIALLINIFFFAILLQVILSWINPGGYNPAASLLHSLTEPLLRPARRVLPELGGIDISPMLVMAGLWLLQMLLIPPMQVLFASPFR</sequence>
<protein>
    <recommendedName>
        <fullName evidence="5">YggT family protein</fullName>
    </recommendedName>
</protein>
<dbReference type="Pfam" id="PF02325">
    <property type="entry name" value="CCB3_YggT"/>
    <property type="match status" value="2"/>
</dbReference>
<keyword evidence="2" id="KW-0472">Membrane</keyword>
<dbReference type="Proteomes" id="UP000190896">
    <property type="component" value="Unassembled WGS sequence"/>
</dbReference>
<evidence type="ECO:0000256" key="1">
    <source>
        <dbReference type="ARBA" id="ARBA00010894"/>
    </source>
</evidence>
<feature type="transmembrane region" description="Helical" evidence="2">
    <location>
        <begin position="84"/>
        <end position="101"/>
    </location>
</feature>
<dbReference type="PANTHER" id="PTHR33219">
    <property type="entry name" value="YLMG HOMOLOG PROTEIN 2, CHLOROPLASTIC"/>
    <property type="match status" value="1"/>
</dbReference>
<dbReference type="PANTHER" id="PTHR33219:SF14">
    <property type="entry name" value="PROTEIN COFACTOR ASSEMBLY OF COMPLEX C SUBUNIT B CCB3, CHLOROPLASTIC-RELATED"/>
    <property type="match status" value="1"/>
</dbReference>
<evidence type="ECO:0000256" key="2">
    <source>
        <dbReference type="SAM" id="Phobius"/>
    </source>
</evidence>
<dbReference type="OrthoDB" id="9806665at2"/>
<gene>
    <name evidence="3" type="ORF">BOW51_05555</name>
</gene>
<feature type="transmembrane region" description="Helical" evidence="2">
    <location>
        <begin position="108"/>
        <end position="129"/>
    </location>
</feature>
<dbReference type="InterPro" id="IPR003425">
    <property type="entry name" value="CCB3/YggT"/>
</dbReference>
<comment type="caution">
    <text evidence="3">The sequence shown here is derived from an EMBL/GenBank/DDBJ whole genome shotgun (WGS) entry which is preliminary data.</text>
</comment>
<comment type="similarity">
    <text evidence="1">Belongs to the YggT family.</text>
</comment>
<evidence type="ECO:0000313" key="4">
    <source>
        <dbReference type="Proteomes" id="UP000190896"/>
    </source>
</evidence>
<name>A0A1T2KVE3_9GAMM</name>
<keyword evidence="2" id="KW-0812">Transmembrane</keyword>
<dbReference type="AlphaFoldDB" id="A0A1T2KVE3"/>
<dbReference type="EMBL" id="MPRJ01000026">
    <property type="protein sequence ID" value="OOZ36794.1"/>
    <property type="molecule type" value="Genomic_DNA"/>
</dbReference>
<evidence type="ECO:0000313" key="3">
    <source>
        <dbReference type="EMBL" id="OOZ36794.1"/>
    </source>
</evidence>
<feature type="transmembrane region" description="Helical" evidence="2">
    <location>
        <begin position="167"/>
        <end position="188"/>
    </location>
</feature>
<proteinExistence type="inferred from homology"/>